<dbReference type="EMBL" id="JADIMH010000022">
    <property type="protein sequence ID" value="MBO8467015.1"/>
    <property type="molecule type" value="Genomic_DNA"/>
</dbReference>
<gene>
    <name evidence="1" type="ORF">IAB99_04535</name>
</gene>
<evidence type="ECO:0000313" key="2">
    <source>
        <dbReference type="Proteomes" id="UP000823660"/>
    </source>
</evidence>
<accession>A0A9D9NBF3</accession>
<proteinExistence type="predicted"/>
<reference evidence="1" key="2">
    <citation type="journal article" date="2021" name="PeerJ">
        <title>Extensive microbial diversity within the chicken gut microbiome revealed by metagenomics and culture.</title>
        <authorList>
            <person name="Gilroy R."/>
            <person name="Ravi A."/>
            <person name="Getino M."/>
            <person name="Pursley I."/>
            <person name="Horton D.L."/>
            <person name="Alikhan N.F."/>
            <person name="Baker D."/>
            <person name="Gharbi K."/>
            <person name="Hall N."/>
            <person name="Watson M."/>
            <person name="Adriaenssens E.M."/>
            <person name="Foster-Nyarko E."/>
            <person name="Jarju S."/>
            <person name="Secka A."/>
            <person name="Antonio M."/>
            <person name="Oren A."/>
            <person name="Chaudhuri R.R."/>
            <person name="La Ragione R."/>
            <person name="Hildebrand F."/>
            <person name="Pallen M.J."/>
        </authorList>
    </citation>
    <scope>NUCLEOTIDE SEQUENCE</scope>
    <source>
        <strain evidence="1">B1-15692</strain>
    </source>
</reference>
<organism evidence="1 2">
    <name type="scientific">Candidatus Cryptobacteroides faecipullorum</name>
    <dbReference type="NCBI Taxonomy" id="2840764"/>
    <lineage>
        <taxon>Bacteria</taxon>
        <taxon>Pseudomonadati</taxon>
        <taxon>Bacteroidota</taxon>
        <taxon>Bacteroidia</taxon>
        <taxon>Bacteroidales</taxon>
        <taxon>Candidatus Cryptobacteroides</taxon>
    </lineage>
</organism>
<dbReference type="AlphaFoldDB" id="A0A9D9NBF3"/>
<name>A0A9D9NBF3_9BACT</name>
<reference evidence="1" key="1">
    <citation type="submission" date="2020-10" db="EMBL/GenBank/DDBJ databases">
        <authorList>
            <person name="Gilroy R."/>
        </authorList>
    </citation>
    <scope>NUCLEOTIDE SEQUENCE</scope>
    <source>
        <strain evidence="1">B1-15692</strain>
    </source>
</reference>
<comment type="caution">
    <text evidence="1">The sequence shown here is derived from an EMBL/GenBank/DDBJ whole genome shotgun (WGS) entry which is preliminary data.</text>
</comment>
<protein>
    <submittedName>
        <fullName evidence="1">Uncharacterized protein</fullName>
    </submittedName>
</protein>
<evidence type="ECO:0000313" key="1">
    <source>
        <dbReference type="EMBL" id="MBO8467015.1"/>
    </source>
</evidence>
<sequence>MSEITQEKAIEIAANISQGIGGEICAAIAMALDRCQEGDGVHDQESFVITIKPVQTPWTSRYATLRKLPERKK</sequence>
<dbReference type="Proteomes" id="UP000823660">
    <property type="component" value="Unassembled WGS sequence"/>
</dbReference>